<dbReference type="InterPro" id="IPR011049">
    <property type="entry name" value="Serralysin-like_metalloprot_C"/>
</dbReference>
<dbReference type="GO" id="GO:0005509">
    <property type="term" value="F:calcium ion binding"/>
    <property type="evidence" value="ECO:0007669"/>
    <property type="project" value="InterPro"/>
</dbReference>
<dbReference type="SUPFAM" id="SSF51120">
    <property type="entry name" value="beta-Roll"/>
    <property type="match status" value="1"/>
</dbReference>
<evidence type="ECO:0000313" key="5">
    <source>
        <dbReference type="EMBL" id="TWI49288.1"/>
    </source>
</evidence>
<dbReference type="InterPro" id="IPR050557">
    <property type="entry name" value="RTX_toxin/Mannuronan_C5-epim"/>
</dbReference>
<dbReference type="InterPro" id="IPR025282">
    <property type="entry name" value="DUF4214"/>
</dbReference>
<dbReference type="EMBL" id="VLKY01000017">
    <property type="protein sequence ID" value="TWI49288.1"/>
    <property type="molecule type" value="Genomic_DNA"/>
</dbReference>
<comment type="caution">
    <text evidence="5">The sequence shown here is derived from an EMBL/GenBank/DDBJ whole genome shotgun (WGS) entry which is preliminary data.</text>
</comment>
<evidence type="ECO:0000256" key="1">
    <source>
        <dbReference type="ARBA" id="ARBA00004613"/>
    </source>
</evidence>
<evidence type="ECO:0000259" key="4">
    <source>
        <dbReference type="Pfam" id="PF13946"/>
    </source>
</evidence>
<dbReference type="PROSITE" id="PS00330">
    <property type="entry name" value="HEMOLYSIN_CALCIUM"/>
    <property type="match status" value="1"/>
</dbReference>
<dbReference type="PANTHER" id="PTHR38340:SF1">
    <property type="entry name" value="S-LAYER PROTEIN"/>
    <property type="match status" value="1"/>
</dbReference>
<keyword evidence="2" id="KW-0964">Secreted</keyword>
<proteinExistence type="predicted"/>
<dbReference type="OrthoDB" id="6899401at2"/>
<dbReference type="RefSeq" id="WP_145145051.1">
    <property type="nucleotide sequence ID" value="NZ_VLKY01000017.1"/>
</dbReference>
<dbReference type="InterPro" id="IPR001343">
    <property type="entry name" value="Hemolysn_Ca-bd"/>
</dbReference>
<dbReference type="Gene3D" id="2.150.10.10">
    <property type="entry name" value="Serralysin-like metalloprotease, C-terminal"/>
    <property type="match status" value="2"/>
</dbReference>
<keyword evidence="3" id="KW-0106">Calcium</keyword>
<organism evidence="5 6">
    <name type="scientific">Pseudomonas duriflava</name>
    <dbReference type="NCBI Taxonomy" id="459528"/>
    <lineage>
        <taxon>Bacteria</taxon>
        <taxon>Pseudomonadati</taxon>
        <taxon>Pseudomonadota</taxon>
        <taxon>Gammaproteobacteria</taxon>
        <taxon>Pseudomonadales</taxon>
        <taxon>Pseudomonadaceae</taxon>
        <taxon>Pseudomonas</taxon>
    </lineage>
</organism>
<evidence type="ECO:0000256" key="2">
    <source>
        <dbReference type="ARBA" id="ARBA00022525"/>
    </source>
</evidence>
<dbReference type="PANTHER" id="PTHR38340">
    <property type="entry name" value="S-LAYER PROTEIN"/>
    <property type="match status" value="1"/>
</dbReference>
<sequence length="384" mass="39034">MQYDAPVTSADFLTALSDNPSLSASTVEAISSLLNLDSAETEVVVASYNGRTVTVLADETPDAVVTSIDGAADTNVTVRVPSSLADASVWIMNSDANLTATFNTPTAVTTQAADVTVGDETATIDRAVVSGNGNDTITITGDASVYLDGGDGNDTLTTGNGNDVVLGGNGNDTINTGAGNDYIDGGAGSDVINAGAGDDTIIAGVGDTVDGGEGFDVLQVSDAVTRVFVENNHTVVLQTANGEVAAQNVQLVETADGNIAIASSLTEATALRLYEAVLGRSADAEGAQFWTETLAANGSNLTQIAEGFINSVEFQSNGVVSDADFINTLYEGALGRTAEDAGMAFWQAQLDSGVSRADVTIGIVGSYEAEGYEGSNVLIIQGQV</sequence>
<accession>A0A562PY20</accession>
<gene>
    <name evidence="5" type="ORF">IQ22_03987</name>
</gene>
<evidence type="ECO:0000256" key="3">
    <source>
        <dbReference type="ARBA" id="ARBA00022837"/>
    </source>
</evidence>
<dbReference type="GO" id="GO:0005576">
    <property type="term" value="C:extracellular region"/>
    <property type="evidence" value="ECO:0007669"/>
    <property type="project" value="UniProtKB-SubCell"/>
</dbReference>
<dbReference type="Pfam" id="PF00353">
    <property type="entry name" value="HemolysinCabind"/>
    <property type="match status" value="2"/>
</dbReference>
<protein>
    <submittedName>
        <fullName evidence="5">Hemolysin type calcium-binding protein</fullName>
    </submittedName>
</protein>
<dbReference type="InterPro" id="IPR018511">
    <property type="entry name" value="Hemolysin-typ_Ca-bd_CS"/>
</dbReference>
<reference evidence="5 6" key="1">
    <citation type="journal article" date="2015" name="Stand. Genomic Sci.">
        <title>Genomic Encyclopedia of Bacterial and Archaeal Type Strains, Phase III: the genomes of soil and plant-associated and newly described type strains.</title>
        <authorList>
            <person name="Whitman W.B."/>
            <person name="Woyke T."/>
            <person name="Klenk H.P."/>
            <person name="Zhou Y."/>
            <person name="Lilburn T.G."/>
            <person name="Beck B.J."/>
            <person name="De Vos P."/>
            <person name="Vandamme P."/>
            <person name="Eisen J.A."/>
            <person name="Garrity G."/>
            <person name="Hugenholtz P."/>
            <person name="Kyrpides N.C."/>
        </authorList>
    </citation>
    <scope>NUCLEOTIDE SEQUENCE [LARGE SCALE GENOMIC DNA]</scope>
    <source>
        <strain evidence="5 6">CGMCC 1.6858</strain>
    </source>
</reference>
<name>A0A562PY20_9PSED</name>
<dbReference type="Pfam" id="PF13946">
    <property type="entry name" value="DUF4214"/>
    <property type="match status" value="1"/>
</dbReference>
<dbReference type="PRINTS" id="PR00313">
    <property type="entry name" value="CABNDNGRPT"/>
</dbReference>
<keyword evidence="6" id="KW-1185">Reference proteome</keyword>
<feature type="domain" description="DUF4214" evidence="4">
    <location>
        <begin position="305"/>
        <end position="369"/>
    </location>
</feature>
<dbReference type="Proteomes" id="UP000316905">
    <property type="component" value="Unassembled WGS sequence"/>
</dbReference>
<evidence type="ECO:0000313" key="6">
    <source>
        <dbReference type="Proteomes" id="UP000316905"/>
    </source>
</evidence>
<comment type="subcellular location">
    <subcellularLocation>
        <location evidence="1">Secreted</location>
    </subcellularLocation>
</comment>
<dbReference type="AlphaFoldDB" id="A0A562PY20"/>